<dbReference type="Gene3D" id="2.40.160.10">
    <property type="entry name" value="Porin"/>
    <property type="match status" value="1"/>
</dbReference>
<evidence type="ECO:0000256" key="9">
    <source>
        <dbReference type="ARBA" id="ARBA00023136"/>
    </source>
</evidence>
<dbReference type="InterPro" id="IPR002299">
    <property type="entry name" value="Porin_Neis"/>
</dbReference>
<proteinExistence type="predicted"/>
<comment type="subunit">
    <text evidence="2">Homotrimer.</text>
</comment>
<comment type="caution">
    <text evidence="13">The sequence shown here is derived from an EMBL/GenBank/DDBJ whole genome shotgun (WGS) entry which is preliminary data.</text>
</comment>
<reference evidence="13" key="1">
    <citation type="submission" date="2014-04" db="EMBL/GenBank/DDBJ databases">
        <title>In planta biocontrol of soil-borne Fusarium wilt of banana through a plant endophytic bacterium, Burkholderia cenocepacia 869T2.</title>
        <authorList>
            <person name="Ho Y.-N."/>
            <person name="Chiang H.-M."/>
            <person name="Chao C.-P."/>
            <person name="Su C.-C."/>
            <person name="Hsu H.-F."/>
            <person name="Guo C.-T."/>
            <person name="Hsieh J.-L."/>
            <person name="Huang C.-C."/>
        </authorList>
    </citation>
    <scope>NUCLEOTIDE SEQUENCE [LARGE SCALE GENOMIC DNA]</scope>
    <source>
        <strain evidence="13">869T2</strain>
    </source>
</reference>
<dbReference type="EMBL" id="JJOA01000056">
    <property type="protein sequence ID" value="KEA55317.1"/>
    <property type="molecule type" value="Genomic_DNA"/>
</dbReference>
<keyword evidence="8" id="KW-0626">Porin</keyword>
<dbReference type="InterPro" id="IPR023614">
    <property type="entry name" value="Porin_dom_sf"/>
</dbReference>
<dbReference type="CDD" id="cd00342">
    <property type="entry name" value="gram_neg_porins"/>
    <property type="match status" value="1"/>
</dbReference>
<feature type="domain" description="Porin" evidence="12">
    <location>
        <begin position="8"/>
        <end position="329"/>
    </location>
</feature>
<dbReference type="AlphaFoldDB" id="A0A071M3Q5"/>
<evidence type="ECO:0000256" key="11">
    <source>
        <dbReference type="SAM" id="SignalP"/>
    </source>
</evidence>
<gene>
    <name evidence="13" type="ORF">DT99_32390</name>
</gene>
<comment type="subcellular location">
    <subcellularLocation>
        <location evidence="1">Cell outer membrane</location>
        <topology evidence="1">Multi-pass membrane protein</topology>
    </subcellularLocation>
</comment>
<feature type="chain" id="PRO_5001677271" evidence="11">
    <location>
        <begin position="21"/>
        <end position="364"/>
    </location>
</feature>
<keyword evidence="7" id="KW-0406">Ion transport</keyword>
<dbReference type="PANTHER" id="PTHR34501:SF9">
    <property type="entry name" value="MAJOR OUTER MEMBRANE PROTEIN P.IA"/>
    <property type="match status" value="1"/>
</dbReference>
<evidence type="ECO:0000256" key="10">
    <source>
        <dbReference type="ARBA" id="ARBA00023237"/>
    </source>
</evidence>
<evidence type="ECO:0000256" key="1">
    <source>
        <dbReference type="ARBA" id="ARBA00004571"/>
    </source>
</evidence>
<organism evidence="13">
    <name type="scientific">Burkholderia cenocepacia</name>
    <dbReference type="NCBI Taxonomy" id="95486"/>
    <lineage>
        <taxon>Bacteria</taxon>
        <taxon>Pseudomonadati</taxon>
        <taxon>Pseudomonadota</taxon>
        <taxon>Betaproteobacteria</taxon>
        <taxon>Burkholderiales</taxon>
        <taxon>Burkholderiaceae</taxon>
        <taxon>Burkholderia</taxon>
        <taxon>Burkholderia cepacia complex</taxon>
    </lineage>
</organism>
<accession>A0A071M3Q5</accession>
<evidence type="ECO:0000256" key="4">
    <source>
        <dbReference type="ARBA" id="ARBA00022452"/>
    </source>
</evidence>
<feature type="signal peptide" evidence="11">
    <location>
        <begin position="1"/>
        <end position="20"/>
    </location>
</feature>
<dbReference type="Pfam" id="PF13609">
    <property type="entry name" value="Porin_4"/>
    <property type="match status" value="1"/>
</dbReference>
<keyword evidence="3" id="KW-0813">Transport</keyword>
<protein>
    <submittedName>
        <fullName evidence="13">Porin</fullName>
    </submittedName>
</protein>
<dbReference type="SUPFAM" id="SSF56935">
    <property type="entry name" value="Porins"/>
    <property type="match status" value="1"/>
</dbReference>
<evidence type="ECO:0000256" key="5">
    <source>
        <dbReference type="ARBA" id="ARBA00022692"/>
    </source>
</evidence>
<keyword evidence="9" id="KW-0472">Membrane</keyword>
<keyword evidence="4" id="KW-1134">Transmembrane beta strand</keyword>
<evidence type="ECO:0000259" key="12">
    <source>
        <dbReference type="Pfam" id="PF13609"/>
    </source>
</evidence>
<evidence type="ECO:0000256" key="3">
    <source>
        <dbReference type="ARBA" id="ARBA00022448"/>
    </source>
</evidence>
<evidence type="ECO:0000256" key="6">
    <source>
        <dbReference type="ARBA" id="ARBA00022729"/>
    </source>
</evidence>
<dbReference type="GO" id="GO:0046930">
    <property type="term" value="C:pore complex"/>
    <property type="evidence" value="ECO:0007669"/>
    <property type="project" value="UniProtKB-KW"/>
</dbReference>
<sequence>MTKRIILTSALTLCATPVLAQSSITLYGRIDTSIEYSNFGPNHAVHMGSGDIAATSWGLKGVEDLGGGLRAIFKLENGFNSFNGVGGQNGALFGRESWVGLAGSFGAFQAGVNYTPIHTILVTYSLPAYGAGLGWGNAADNFVYGPSLRVSNSLRYVSPRIGGFVVRALVARGNNGASNGAPASLGDTYSGGVNYVYNNLSVDIGYQLQRFSPVKTLTASSPVEGGNYALAGVSYNFGFVKPAFVYVRHRGGQDVPNMAGSTYANPHSDFFEASAEVPISIGKLLLSYGHYRKIANSDGNADSFGIRYDYPLSKRTIVYAGAAEVRNGDAAAFSLNNAGGPAALAAPKPGQNSNSVVIGMLHLF</sequence>
<dbReference type="InterPro" id="IPR050298">
    <property type="entry name" value="Gram-neg_bact_OMP"/>
</dbReference>
<dbReference type="GO" id="GO:0015288">
    <property type="term" value="F:porin activity"/>
    <property type="evidence" value="ECO:0007669"/>
    <property type="project" value="UniProtKB-KW"/>
</dbReference>
<keyword evidence="6 11" id="KW-0732">Signal</keyword>
<evidence type="ECO:0000256" key="8">
    <source>
        <dbReference type="ARBA" id="ARBA00023114"/>
    </source>
</evidence>
<evidence type="ECO:0000256" key="7">
    <source>
        <dbReference type="ARBA" id="ARBA00023065"/>
    </source>
</evidence>
<keyword evidence="10" id="KW-0998">Cell outer membrane</keyword>
<name>A0A071M3Q5_9BURK</name>
<dbReference type="OrthoDB" id="5289162at2"/>
<evidence type="ECO:0000313" key="13">
    <source>
        <dbReference type="EMBL" id="KEA55317.1"/>
    </source>
</evidence>
<dbReference type="GO" id="GO:0006811">
    <property type="term" value="P:monoatomic ion transport"/>
    <property type="evidence" value="ECO:0007669"/>
    <property type="project" value="UniProtKB-KW"/>
</dbReference>
<dbReference type="GO" id="GO:0009279">
    <property type="term" value="C:cell outer membrane"/>
    <property type="evidence" value="ECO:0007669"/>
    <property type="project" value="UniProtKB-SubCell"/>
</dbReference>
<dbReference type="InterPro" id="IPR033900">
    <property type="entry name" value="Gram_neg_porin_domain"/>
</dbReference>
<keyword evidence="5" id="KW-0812">Transmembrane</keyword>
<evidence type="ECO:0000256" key="2">
    <source>
        <dbReference type="ARBA" id="ARBA00011233"/>
    </source>
</evidence>
<dbReference type="PANTHER" id="PTHR34501">
    <property type="entry name" value="PROTEIN YDDL-RELATED"/>
    <property type="match status" value="1"/>
</dbReference>
<dbReference type="PRINTS" id="PR00184">
    <property type="entry name" value="NEISSPPORIN"/>
</dbReference>